<dbReference type="Pfam" id="PF22936">
    <property type="entry name" value="Pol_BBD"/>
    <property type="match status" value="1"/>
</dbReference>
<keyword evidence="1" id="KW-0479">Metal-binding</keyword>
<reference evidence="4 5" key="1">
    <citation type="journal article" date="2024" name="Plant Biotechnol. J.">
        <title>Dendrobium thyrsiflorum genome and its molecular insights into genes involved in important horticultural traits.</title>
        <authorList>
            <person name="Chen B."/>
            <person name="Wang J.Y."/>
            <person name="Zheng P.J."/>
            <person name="Li K.L."/>
            <person name="Liang Y.M."/>
            <person name="Chen X.F."/>
            <person name="Zhang C."/>
            <person name="Zhao X."/>
            <person name="He X."/>
            <person name="Zhang G.Q."/>
            <person name="Liu Z.J."/>
            <person name="Xu Q."/>
        </authorList>
    </citation>
    <scope>NUCLEOTIDE SEQUENCE [LARGE SCALE GENOMIC DNA]</scope>
    <source>
        <strain evidence="4">GZMU011</strain>
    </source>
</reference>
<gene>
    <name evidence="4" type="ORF">M5K25_024896</name>
</gene>
<keyword evidence="2" id="KW-0175">Coiled coil</keyword>
<dbReference type="AlphaFoldDB" id="A0ABD0U3E0"/>
<dbReference type="EMBL" id="JANQDX010000018">
    <property type="protein sequence ID" value="KAL0906404.1"/>
    <property type="molecule type" value="Genomic_DNA"/>
</dbReference>
<comment type="caution">
    <text evidence="4">The sequence shown here is derived from an EMBL/GenBank/DDBJ whole genome shotgun (WGS) entry which is preliminary data.</text>
</comment>
<organism evidence="4 5">
    <name type="scientific">Dendrobium thyrsiflorum</name>
    <name type="common">Pinecone-like raceme dendrobium</name>
    <name type="synonym">Orchid</name>
    <dbReference type="NCBI Taxonomy" id="117978"/>
    <lineage>
        <taxon>Eukaryota</taxon>
        <taxon>Viridiplantae</taxon>
        <taxon>Streptophyta</taxon>
        <taxon>Embryophyta</taxon>
        <taxon>Tracheophyta</taxon>
        <taxon>Spermatophyta</taxon>
        <taxon>Magnoliopsida</taxon>
        <taxon>Liliopsida</taxon>
        <taxon>Asparagales</taxon>
        <taxon>Orchidaceae</taxon>
        <taxon>Epidendroideae</taxon>
        <taxon>Malaxideae</taxon>
        <taxon>Dendrobiinae</taxon>
        <taxon>Dendrobium</taxon>
    </lineage>
</organism>
<keyword evidence="5" id="KW-1185">Reference proteome</keyword>
<feature type="coiled-coil region" evidence="2">
    <location>
        <begin position="149"/>
        <end position="218"/>
    </location>
</feature>
<feature type="domain" description="CCHC-type" evidence="3">
    <location>
        <begin position="322"/>
        <end position="336"/>
    </location>
</feature>
<evidence type="ECO:0000259" key="3">
    <source>
        <dbReference type="PROSITE" id="PS50158"/>
    </source>
</evidence>
<protein>
    <recommendedName>
        <fullName evidence="3">CCHC-type domain-containing protein</fullName>
    </recommendedName>
</protein>
<evidence type="ECO:0000256" key="1">
    <source>
        <dbReference type="PROSITE-ProRule" id="PRU00047"/>
    </source>
</evidence>
<sequence>MQCFLAIIHTCFWAERKRGRAWEREKGTCEGEFVRGFTKVAPSKGYVPLLRSSSLIFEGFEGVYFNKKKRFSVEEKGVTVLCQFQVEAKGVQEFWADSASDSSETEPEEEATNLCLMAGDELHQSDEEEICDLTYEQLFNIFEKIHSFYRKLKKVHASLKLEFLNLEKEHESLRKEHCTIDSDYMKLVDEFDSLNAKHENLDSEHETLLKKYSDLSSEHETLKTSHADLKTAFKELDLLACVVDNEDHYLKLELASSKKCIEFWKQKYSALEKNKPPLLFKDFYKPAEPETFHESSSRHVPFKPRKRNSYQNKLRNPFPGVRCFSCGMLGHISHTCTVHRRTHLVWRPKLHDSQHSSHALHSFNEKEPKQDCSHTRPRESMWYLDSGCSRHMIGDANQFISLEARAGGKVTLGDNTTRKVVGAGIIGNSKNLLIENVLLVDGLKYNLLSISQLCDKGYTINFLSASCIISLNDKFVFGSSSDHHLPILKFSIFDHIVLDDTSHRPGRYDRIMTISLPNSKL</sequence>
<keyword evidence="1" id="KW-0863">Zinc-finger</keyword>
<evidence type="ECO:0000313" key="5">
    <source>
        <dbReference type="Proteomes" id="UP001552299"/>
    </source>
</evidence>
<proteinExistence type="predicted"/>
<dbReference type="InterPro" id="IPR054722">
    <property type="entry name" value="PolX-like_BBD"/>
</dbReference>
<accession>A0ABD0U3E0</accession>
<evidence type="ECO:0000256" key="2">
    <source>
        <dbReference type="SAM" id="Coils"/>
    </source>
</evidence>
<name>A0ABD0U3E0_DENTH</name>
<dbReference type="Proteomes" id="UP001552299">
    <property type="component" value="Unassembled WGS sequence"/>
</dbReference>
<dbReference type="GO" id="GO:0008270">
    <property type="term" value="F:zinc ion binding"/>
    <property type="evidence" value="ECO:0007669"/>
    <property type="project" value="UniProtKB-KW"/>
</dbReference>
<dbReference type="PROSITE" id="PS50158">
    <property type="entry name" value="ZF_CCHC"/>
    <property type="match status" value="1"/>
</dbReference>
<evidence type="ECO:0000313" key="4">
    <source>
        <dbReference type="EMBL" id="KAL0906404.1"/>
    </source>
</evidence>
<dbReference type="InterPro" id="IPR001878">
    <property type="entry name" value="Znf_CCHC"/>
</dbReference>
<keyword evidence="1" id="KW-0862">Zinc</keyword>